<dbReference type="Gene3D" id="1.20.1290.10">
    <property type="entry name" value="AhpD-like"/>
    <property type="match status" value="1"/>
</dbReference>
<protein>
    <submittedName>
        <fullName evidence="2">Carboxymuconolactone decarboxylase family protein</fullName>
    </submittedName>
</protein>
<dbReference type="PANTHER" id="PTHR33570:SF2">
    <property type="entry name" value="CARBOXYMUCONOLACTONE DECARBOXYLASE-LIKE DOMAIN-CONTAINING PROTEIN"/>
    <property type="match status" value="1"/>
</dbReference>
<feature type="domain" description="Carboxymuconolactone decarboxylase-like" evidence="1">
    <location>
        <begin position="184"/>
        <end position="264"/>
    </location>
</feature>
<dbReference type="Pfam" id="PF02627">
    <property type="entry name" value="CMD"/>
    <property type="match status" value="2"/>
</dbReference>
<dbReference type="InterPro" id="IPR003779">
    <property type="entry name" value="CMD-like"/>
</dbReference>
<accession>A0A5M9ZPT1</accession>
<dbReference type="PANTHER" id="PTHR33570">
    <property type="entry name" value="4-CARBOXYMUCONOLACTONE DECARBOXYLASE FAMILY PROTEIN"/>
    <property type="match status" value="1"/>
</dbReference>
<organism evidence="2 3">
    <name type="scientific">Bifidobacterium myosotis</name>
    <dbReference type="NCBI Taxonomy" id="1630166"/>
    <lineage>
        <taxon>Bacteria</taxon>
        <taxon>Bacillati</taxon>
        <taxon>Actinomycetota</taxon>
        <taxon>Actinomycetes</taxon>
        <taxon>Bifidobacteriales</taxon>
        <taxon>Bifidobacteriaceae</taxon>
        <taxon>Bifidobacterium</taxon>
    </lineage>
</organism>
<evidence type="ECO:0000313" key="3">
    <source>
        <dbReference type="Proteomes" id="UP000410049"/>
    </source>
</evidence>
<dbReference type="SUPFAM" id="SSF69118">
    <property type="entry name" value="AhpD-like"/>
    <property type="match status" value="1"/>
</dbReference>
<dbReference type="RefSeq" id="WP_150378438.1">
    <property type="nucleotide sequence ID" value="NZ_RZUH01000001.1"/>
</dbReference>
<dbReference type="EMBL" id="RZUH01000001">
    <property type="protein sequence ID" value="KAA8829518.1"/>
    <property type="molecule type" value="Genomic_DNA"/>
</dbReference>
<reference evidence="2 3" key="1">
    <citation type="journal article" date="2019" name="Syst. Appl. Microbiol.">
        <title>Characterization of Bifidobacterium species in feaces of the Egyptian fruit bat: Description of B. vespertilionis sp. nov. and B. rousetti sp. nov.</title>
        <authorList>
            <person name="Modesto M."/>
            <person name="Satti M."/>
            <person name="Watanabe K."/>
            <person name="Puglisi E."/>
            <person name="Morelli L."/>
            <person name="Huang C.-H."/>
            <person name="Liou J.-S."/>
            <person name="Miyashita M."/>
            <person name="Tamura T."/>
            <person name="Saito S."/>
            <person name="Mori K."/>
            <person name="Huang L."/>
            <person name="Sciavilla P."/>
            <person name="Sandri C."/>
            <person name="Spiezio C."/>
            <person name="Vitali F."/>
            <person name="Cavalieri D."/>
            <person name="Perpetuini G."/>
            <person name="Tofalo R."/>
            <person name="Bonetti A."/>
            <person name="Arita M."/>
            <person name="Mattarelli P."/>
        </authorList>
    </citation>
    <scope>NUCLEOTIDE SEQUENCE [LARGE SCALE GENOMIC DNA]</scope>
    <source>
        <strain evidence="2 3">RST17</strain>
    </source>
</reference>
<dbReference type="InterPro" id="IPR052512">
    <property type="entry name" value="4CMD/NDH-1_regulator"/>
</dbReference>
<evidence type="ECO:0000313" key="2">
    <source>
        <dbReference type="EMBL" id="KAA8829518.1"/>
    </source>
</evidence>
<feature type="domain" description="Carboxymuconolactone decarboxylase-like" evidence="1">
    <location>
        <begin position="43"/>
        <end position="121"/>
    </location>
</feature>
<sequence>MTEHSATTVHDQSAEQLSGISPAAEAYHHTFFPDSELLRRDDPDLARIIENFAFDEVPNEPSVNDLDDRTRYLAILATLLGSQSLTEFRGIVPAALIAGLTPVEIKETMYQAVAYLGIARVYPFISALNDILRERGVELPLPSQATTTPETRREAGTQAQVDIFGDGMKDFYKSGPEEKRHINRWLAANCFGDYYTRTGLDLKQREMITFCFLAAQGGCEPQLTSHARANMRIGNDRHFLIAVASQCMPYIGYPRTLNALRCIDAASQN</sequence>
<dbReference type="InterPro" id="IPR029032">
    <property type="entry name" value="AhpD-like"/>
</dbReference>
<name>A0A5M9ZPT1_9BIFI</name>
<dbReference type="GO" id="GO:0051920">
    <property type="term" value="F:peroxiredoxin activity"/>
    <property type="evidence" value="ECO:0007669"/>
    <property type="project" value="InterPro"/>
</dbReference>
<proteinExistence type="predicted"/>
<dbReference type="AlphaFoldDB" id="A0A5M9ZPT1"/>
<dbReference type="Proteomes" id="UP000410049">
    <property type="component" value="Unassembled WGS sequence"/>
</dbReference>
<evidence type="ECO:0000259" key="1">
    <source>
        <dbReference type="Pfam" id="PF02627"/>
    </source>
</evidence>
<comment type="caution">
    <text evidence="2">The sequence shown here is derived from an EMBL/GenBank/DDBJ whole genome shotgun (WGS) entry which is preliminary data.</text>
</comment>
<gene>
    <name evidence="2" type="ORF">EMO91_00420</name>
</gene>